<organism evidence="2 3">
    <name type="scientific">Bacillus aquiflavi</name>
    <dbReference type="NCBI Taxonomy" id="2672567"/>
    <lineage>
        <taxon>Bacteria</taxon>
        <taxon>Bacillati</taxon>
        <taxon>Bacillota</taxon>
        <taxon>Bacilli</taxon>
        <taxon>Bacillales</taxon>
        <taxon>Bacillaceae</taxon>
        <taxon>Bacillus</taxon>
    </lineage>
</organism>
<sequence length="112" mass="13468">MLRDRGNIKWVSLMLPEHVKLLRELAVNLEKVEKPILDEQTYEQFDQLIYEAMAENYLVHFFYYQNGKIKSFKGKVHSVDLLQRELKMIDMYANKQSLQFDYIVGMNKFDEN</sequence>
<reference evidence="1 4" key="2">
    <citation type="submission" date="2020-07" db="EMBL/GenBank/DDBJ databases">
        <authorList>
            <person name="Feng H."/>
        </authorList>
    </citation>
    <scope>NUCLEOTIDE SEQUENCE [LARGE SCALE GENOMIC DNA]</scope>
    <source>
        <strain evidence="1">S-12</strain>
        <strain evidence="4">s-12</strain>
    </source>
</reference>
<evidence type="ECO:0000313" key="4">
    <source>
        <dbReference type="Proteomes" id="UP000570010"/>
    </source>
</evidence>
<dbReference type="AlphaFoldDB" id="A0A6B3VZ37"/>
<reference evidence="2 3" key="1">
    <citation type="submission" date="2020-02" db="EMBL/GenBank/DDBJ databases">
        <title>Bacillus aquiflavi sp. nov., isolated from yellow water of strong flavor Chinese baijiu in Yibin region of China.</title>
        <authorList>
            <person name="Xie J."/>
        </authorList>
    </citation>
    <scope>NUCLEOTIDE SEQUENCE [LARGE SCALE GENOMIC DNA]</scope>
    <source>
        <strain evidence="2 3">3H-10</strain>
    </source>
</reference>
<evidence type="ECO:0000313" key="2">
    <source>
        <dbReference type="EMBL" id="NEY82518.1"/>
    </source>
</evidence>
<dbReference type="EMBL" id="JAAIWN010000037">
    <property type="protein sequence ID" value="NEY82518.1"/>
    <property type="molecule type" value="Genomic_DNA"/>
</dbReference>
<accession>A0A6B3VZ37</accession>
<dbReference type="PANTHER" id="PTHR40051">
    <property type="entry name" value="IG HYPOTHETICAL 15966"/>
    <property type="match status" value="1"/>
</dbReference>
<proteinExistence type="predicted"/>
<dbReference type="InterPro" id="IPR014962">
    <property type="entry name" value="YolD"/>
</dbReference>
<dbReference type="EMBL" id="JACEIO010000037">
    <property type="protein sequence ID" value="MBA4538199.1"/>
    <property type="molecule type" value="Genomic_DNA"/>
</dbReference>
<dbReference type="Proteomes" id="UP000472971">
    <property type="component" value="Unassembled WGS sequence"/>
</dbReference>
<keyword evidence="3" id="KW-1185">Reference proteome</keyword>
<evidence type="ECO:0000313" key="1">
    <source>
        <dbReference type="EMBL" id="MBA4538199.1"/>
    </source>
</evidence>
<evidence type="ECO:0000313" key="3">
    <source>
        <dbReference type="Proteomes" id="UP000472971"/>
    </source>
</evidence>
<name>A0A6B3VZ37_9BACI</name>
<dbReference type="PANTHER" id="PTHR40051:SF1">
    <property type="entry name" value="YOLD-LIKE FAMILY PROTEIN"/>
    <property type="match status" value="1"/>
</dbReference>
<dbReference type="Proteomes" id="UP000570010">
    <property type="component" value="Unassembled WGS sequence"/>
</dbReference>
<dbReference type="RefSeq" id="WP_163242924.1">
    <property type="nucleotide sequence ID" value="NZ_CP082780.1"/>
</dbReference>
<gene>
    <name evidence="2" type="ORF">G4D64_13640</name>
    <name evidence="1" type="ORF">H1Z61_13915</name>
</gene>
<dbReference type="Pfam" id="PF08863">
    <property type="entry name" value="YolD"/>
    <property type="match status" value="1"/>
</dbReference>
<protein>
    <submittedName>
        <fullName evidence="2">YolD-like family protein</fullName>
    </submittedName>
</protein>
<comment type="caution">
    <text evidence="2">The sequence shown here is derived from an EMBL/GenBank/DDBJ whole genome shotgun (WGS) entry which is preliminary data.</text>
</comment>